<evidence type="ECO:0000313" key="4">
    <source>
        <dbReference type="Proteomes" id="UP000185161"/>
    </source>
</evidence>
<organism evidence="2 4">
    <name type="scientific">Sphingomonas koreensis</name>
    <dbReference type="NCBI Taxonomy" id="93064"/>
    <lineage>
        <taxon>Bacteria</taxon>
        <taxon>Pseudomonadati</taxon>
        <taxon>Pseudomonadota</taxon>
        <taxon>Alphaproteobacteria</taxon>
        <taxon>Sphingomonadales</taxon>
        <taxon>Sphingomonadaceae</taxon>
        <taxon>Sphingomonas</taxon>
    </lineage>
</organism>
<protein>
    <submittedName>
        <fullName evidence="2">Uncharacterized protein</fullName>
    </submittedName>
</protein>
<gene>
    <name evidence="2" type="ORF">BRX40_12615</name>
    <name evidence="3" type="ORF">CA257_07395</name>
</gene>
<dbReference type="AlphaFoldDB" id="A0A1L6JB54"/>
<proteinExistence type="predicted"/>
<dbReference type="Proteomes" id="UP000185161">
    <property type="component" value="Chromosome"/>
</dbReference>
<dbReference type="KEGG" id="skr:BRX40_12615"/>
<feature type="compositionally biased region" description="Basic and acidic residues" evidence="1">
    <location>
        <begin position="56"/>
        <end position="69"/>
    </location>
</feature>
<name>A0A1L6JB54_9SPHN</name>
<dbReference type="Proteomes" id="UP000286681">
    <property type="component" value="Unassembled WGS sequence"/>
</dbReference>
<dbReference type="EMBL" id="QQWO01000005">
    <property type="protein sequence ID" value="RSV04730.1"/>
    <property type="molecule type" value="Genomic_DNA"/>
</dbReference>
<keyword evidence="4" id="KW-1185">Reference proteome</keyword>
<accession>A0A1L6JB54</accession>
<feature type="compositionally biased region" description="Low complexity" evidence="1">
    <location>
        <begin position="41"/>
        <end position="54"/>
    </location>
</feature>
<reference evidence="3 5" key="3">
    <citation type="submission" date="2018-07" db="EMBL/GenBank/DDBJ databases">
        <title>Genomic and Epidemiologic Investigation of an Indolent Hospital Outbreak.</title>
        <authorList>
            <person name="Johnson R.C."/>
            <person name="Deming C."/>
            <person name="Conlan S."/>
            <person name="Zellmer C.J."/>
            <person name="Michelin A.V."/>
            <person name="Lee-Lin S."/>
            <person name="Thomas P.J."/>
            <person name="Park M."/>
            <person name="Weingarten R.A."/>
            <person name="Less J."/>
            <person name="Dekker J.P."/>
            <person name="Frank K.M."/>
            <person name="Musser K.A."/>
            <person name="Mcquiston J.R."/>
            <person name="Henderson D.K."/>
            <person name="Lau A.F."/>
            <person name="Palmore T.N."/>
            <person name="Segre J.A."/>
        </authorList>
    </citation>
    <scope>NUCLEOTIDE SEQUENCE [LARGE SCALE GENOMIC DNA]</scope>
    <source>
        <strain evidence="3 5">SK-NIH.Env10_0317</strain>
    </source>
</reference>
<evidence type="ECO:0000256" key="1">
    <source>
        <dbReference type="SAM" id="MobiDB-lite"/>
    </source>
</evidence>
<dbReference type="EMBL" id="CP018820">
    <property type="protein sequence ID" value="APR53152.1"/>
    <property type="molecule type" value="Genomic_DNA"/>
</dbReference>
<evidence type="ECO:0000313" key="2">
    <source>
        <dbReference type="EMBL" id="APR53152.1"/>
    </source>
</evidence>
<evidence type="ECO:0000313" key="5">
    <source>
        <dbReference type="Proteomes" id="UP000286681"/>
    </source>
</evidence>
<reference evidence="2" key="1">
    <citation type="submission" date="2016-12" db="EMBL/GenBank/DDBJ databases">
        <title>Whole genome sequencing of Sphingomonas koreensis.</title>
        <authorList>
            <person name="Conlan S."/>
            <person name="Thomas P.J."/>
            <person name="Mullikin J."/>
            <person name="Palmore T.N."/>
            <person name="Frank K.M."/>
            <person name="Segre J.A."/>
        </authorList>
    </citation>
    <scope>NUCLEOTIDE SEQUENCE</scope>
    <source>
        <strain evidence="2">ABOJV</strain>
    </source>
</reference>
<reference evidence="4" key="2">
    <citation type="submission" date="2016-12" db="EMBL/GenBank/DDBJ databases">
        <title>Whole genome sequencing of Sphingomonas sp. ABOJV.</title>
        <authorList>
            <person name="Conlan S."/>
            <person name="Thomas P.J."/>
            <person name="Mullikin J."/>
            <person name="Palmore T.N."/>
            <person name="Frank K.M."/>
            <person name="Segre J.A."/>
        </authorList>
    </citation>
    <scope>NUCLEOTIDE SEQUENCE [LARGE SCALE GENOMIC DNA]</scope>
    <source>
        <strain evidence="4">ABOJV</strain>
    </source>
</reference>
<dbReference type="RefSeq" id="WP_075151824.1">
    <property type="nucleotide sequence ID" value="NZ_QLJC01000013.1"/>
</dbReference>
<evidence type="ECO:0000313" key="3">
    <source>
        <dbReference type="EMBL" id="RSV04730.1"/>
    </source>
</evidence>
<feature type="region of interest" description="Disordered" evidence="1">
    <location>
        <begin position="32"/>
        <end position="96"/>
    </location>
</feature>
<sequence>MLAGCNGAAGDNAADGGLANATAGNVLQMMPEPAHNAAMDNATTANVAAPANINEPPRDGQKTSPESRRQSKPASTPDKKPEPMAHPPGHEMNNME</sequence>